<proteinExistence type="predicted"/>
<name>A0A3S9MI10_9ACTN</name>
<reference evidence="2 3" key="1">
    <citation type="journal article" date="2019" name="Int. J. Syst. Evol. Microbiol.">
        <title>Streptomyces cyaneochromogenes sp. nov., a blue pigment-producing actinomycete from manganese-contaminated soil.</title>
        <authorList>
            <person name="Tang X."/>
            <person name="Zhao J."/>
            <person name="Li K."/>
            <person name="Chen Z."/>
            <person name="Sun Y."/>
            <person name="Gao J."/>
        </authorList>
    </citation>
    <scope>NUCLEOTIDE SEQUENCE [LARGE SCALE GENOMIC DNA]</scope>
    <source>
        <strain evidence="2 3">MK-45</strain>
    </source>
</reference>
<dbReference type="Proteomes" id="UP000280298">
    <property type="component" value="Chromosome"/>
</dbReference>
<sequence length="70" mass="6872">MTPATAGGHPPARPLPAVRDRRVRGGTPLPGGPSPLDAGPGISARPAFEDEAHSGPKRGSGGGSPQGRDG</sequence>
<dbReference type="KEGG" id="scya:EJ357_39615"/>
<accession>A0A3S9MI10</accession>
<evidence type="ECO:0000313" key="3">
    <source>
        <dbReference type="Proteomes" id="UP000280298"/>
    </source>
</evidence>
<evidence type="ECO:0000256" key="1">
    <source>
        <dbReference type="SAM" id="MobiDB-lite"/>
    </source>
</evidence>
<dbReference type="EMBL" id="CP034539">
    <property type="protein sequence ID" value="AZQ38803.1"/>
    <property type="molecule type" value="Genomic_DNA"/>
</dbReference>
<gene>
    <name evidence="2" type="ORF">EJ357_39615</name>
</gene>
<keyword evidence="3" id="KW-1185">Reference proteome</keyword>
<protein>
    <submittedName>
        <fullName evidence="2">Uncharacterized protein</fullName>
    </submittedName>
</protein>
<organism evidence="2 3">
    <name type="scientific">Streptomyces cyaneochromogenes</name>
    <dbReference type="NCBI Taxonomy" id="2496836"/>
    <lineage>
        <taxon>Bacteria</taxon>
        <taxon>Bacillati</taxon>
        <taxon>Actinomycetota</taxon>
        <taxon>Actinomycetes</taxon>
        <taxon>Kitasatosporales</taxon>
        <taxon>Streptomycetaceae</taxon>
        <taxon>Streptomyces</taxon>
    </lineage>
</organism>
<feature type="compositionally biased region" description="Gly residues" evidence="1">
    <location>
        <begin position="58"/>
        <end position="70"/>
    </location>
</feature>
<dbReference type="AlphaFoldDB" id="A0A3S9MI10"/>
<feature type="region of interest" description="Disordered" evidence="1">
    <location>
        <begin position="1"/>
        <end position="70"/>
    </location>
</feature>
<evidence type="ECO:0000313" key="2">
    <source>
        <dbReference type="EMBL" id="AZQ38803.1"/>
    </source>
</evidence>